<dbReference type="SUPFAM" id="SSF57850">
    <property type="entry name" value="RING/U-box"/>
    <property type="match status" value="1"/>
</dbReference>
<evidence type="ECO:0000256" key="4">
    <source>
        <dbReference type="SAM" id="MobiDB-lite"/>
    </source>
</evidence>
<feature type="compositionally biased region" description="Basic residues" evidence="4">
    <location>
        <begin position="165"/>
        <end position="181"/>
    </location>
</feature>
<protein>
    <recommendedName>
        <fullName evidence="5">RING-type domain-containing protein</fullName>
    </recommendedName>
</protein>
<feature type="region of interest" description="Disordered" evidence="4">
    <location>
        <begin position="145"/>
        <end position="181"/>
    </location>
</feature>
<keyword evidence="1 3" id="KW-0863">Zinc-finger</keyword>
<evidence type="ECO:0000256" key="2">
    <source>
        <dbReference type="ARBA" id="ARBA00022833"/>
    </source>
</evidence>
<keyword evidence="7" id="KW-1185">Reference proteome</keyword>
<evidence type="ECO:0000313" key="6">
    <source>
        <dbReference type="EMBL" id="CAD7649700.1"/>
    </source>
</evidence>
<dbReference type="OrthoDB" id="6516538at2759"/>
<dbReference type="Gene3D" id="3.30.40.10">
    <property type="entry name" value="Zinc/RING finger domain, C3HC4 (zinc finger)"/>
    <property type="match status" value="1"/>
</dbReference>
<feature type="compositionally biased region" description="Low complexity" evidence="4">
    <location>
        <begin position="146"/>
        <end position="157"/>
    </location>
</feature>
<gene>
    <name evidence="6" type="ORF">ONB1V03_LOCUS7425</name>
</gene>
<feature type="compositionally biased region" description="Gly residues" evidence="4">
    <location>
        <begin position="59"/>
        <end position="75"/>
    </location>
</feature>
<name>A0A7R9LZQ7_9ACAR</name>
<proteinExistence type="predicted"/>
<organism evidence="6">
    <name type="scientific">Oppiella nova</name>
    <dbReference type="NCBI Taxonomy" id="334625"/>
    <lineage>
        <taxon>Eukaryota</taxon>
        <taxon>Metazoa</taxon>
        <taxon>Ecdysozoa</taxon>
        <taxon>Arthropoda</taxon>
        <taxon>Chelicerata</taxon>
        <taxon>Arachnida</taxon>
        <taxon>Acari</taxon>
        <taxon>Acariformes</taxon>
        <taxon>Sarcoptiformes</taxon>
        <taxon>Oribatida</taxon>
        <taxon>Brachypylina</taxon>
        <taxon>Oppioidea</taxon>
        <taxon>Oppiidae</taxon>
        <taxon>Oppiella</taxon>
    </lineage>
</organism>
<feature type="compositionally biased region" description="Basic and acidic residues" evidence="4">
    <location>
        <begin position="40"/>
        <end position="49"/>
    </location>
</feature>
<dbReference type="EMBL" id="OC918593">
    <property type="protein sequence ID" value="CAD7649700.1"/>
    <property type="molecule type" value="Genomic_DNA"/>
</dbReference>
<feature type="region of interest" description="Disordered" evidence="4">
    <location>
        <begin position="27"/>
        <end position="104"/>
    </location>
</feature>
<dbReference type="AlphaFoldDB" id="A0A7R9LZQ7"/>
<keyword evidence="2" id="KW-0862">Zinc</keyword>
<dbReference type="GO" id="GO:0008270">
    <property type="term" value="F:zinc ion binding"/>
    <property type="evidence" value="ECO:0007669"/>
    <property type="project" value="UniProtKB-KW"/>
</dbReference>
<dbReference type="PROSITE" id="PS50089">
    <property type="entry name" value="ZF_RING_2"/>
    <property type="match status" value="1"/>
</dbReference>
<evidence type="ECO:0000256" key="3">
    <source>
        <dbReference type="PROSITE-ProRule" id="PRU00175"/>
    </source>
</evidence>
<keyword evidence="1 3" id="KW-0479">Metal-binding</keyword>
<evidence type="ECO:0000259" key="5">
    <source>
        <dbReference type="PROSITE" id="PS50089"/>
    </source>
</evidence>
<reference evidence="6" key="1">
    <citation type="submission" date="2020-11" db="EMBL/GenBank/DDBJ databases">
        <authorList>
            <person name="Tran Van P."/>
        </authorList>
    </citation>
    <scope>NUCLEOTIDE SEQUENCE</scope>
</reference>
<dbReference type="InterPro" id="IPR001841">
    <property type="entry name" value="Znf_RING"/>
</dbReference>
<dbReference type="Proteomes" id="UP000728032">
    <property type="component" value="Unassembled WGS sequence"/>
</dbReference>
<feature type="domain" description="RING-type" evidence="5">
    <location>
        <begin position="207"/>
        <end position="255"/>
    </location>
</feature>
<sequence length="296" mass="32985">MGKRHGYCHEFRGHGCPALFAGQPDPRSGLFGSHGPQEGYHSEGHHPEGPSHGLQSPHGVGGGPEVPGHGWGPRGHGCPAMSGQPDPRTALFGGQGPHEGYHGWGRRGHGFHGFHGHHGHRGGHHVLHGGHWGYGFGGPRHWLNTSSSSSSSDSSSDSDGEDKKQKKQNKKNKKCAKKEAKKCKKQAKKWHKMRHWMADQYCNKTQCTLCWRQIQPLVDTEVLECGHIYHRLCLKELFQLTLNDEHKTVVCVQCKQQIDDKLVEEFQKRINGQTSDENAIPPENISEEFENLKVID</sequence>
<dbReference type="EMBL" id="CAJPVJ010003768">
    <property type="protein sequence ID" value="CAG2167931.1"/>
    <property type="molecule type" value="Genomic_DNA"/>
</dbReference>
<evidence type="ECO:0000313" key="7">
    <source>
        <dbReference type="Proteomes" id="UP000728032"/>
    </source>
</evidence>
<accession>A0A7R9LZQ7</accession>
<dbReference type="InterPro" id="IPR013083">
    <property type="entry name" value="Znf_RING/FYVE/PHD"/>
</dbReference>
<evidence type="ECO:0000256" key="1">
    <source>
        <dbReference type="ARBA" id="ARBA00022771"/>
    </source>
</evidence>